<reference evidence="1" key="1">
    <citation type="submission" date="2018-05" db="EMBL/GenBank/DDBJ databases">
        <authorList>
            <person name="Lanie J.A."/>
            <person name="Ng W.-L."/>
            <person name="Kazmierczak K.M."/>
            <person name="Andrzejewski T.M."/>
            <person name="Davidsen T.M."/>
            <person name="Wayne K.J."/>
            <person name="Tettelin H."/>
            <person name="Glass J.I."/>
            <person name="Rusch D."/>
            <person name="Podicherti R."/>
            <person name="Tsui H.-C.T."/>
            <person name="Winkler M.E."/>
        </authorList>
    </citation>
    <scope>NUCLEOTIDE SEQUENCE</scope>
</reference>
<gene>
    <name evidence="1" type="ORF">METZ01_LOCUS137419</name>
</gene>
<dbReference type="EMBL" id="UINC01020044">
    <property type="protein sequence ID" value="SVA84565.1"/>
    <property type="molecule type" value="Genomic_DNA"/>
</dbReference>
<organism evidence="1">
    <name type="scientific">marine metagenome</name>
    <dbReference type="NCBI Taxonomy" id="408172"/>
    <lineage>
        <taxon>unclassified sequences</taxon>
        <taxon>metagenomes</taxon>
        <taxon>ecological metagenomes</taxon>
    </lineage>
</organism>
<proteinExistence type="predicted"/>
<protein>
    <submittedName>
        <fullName evidence="1">Uncharacterized protein</fullName>
    </submittedName>
</protein>
<accession>A0A381Z5I9</accession>
<evidence type="ECO:0000313" key="1">
    <source>
        <dbReference type="EMBL" id="SVA84565.1"/>
    </source>
</evidence>
<sequence>MIMRSASVEALQLCVVRVCYFGENPR</sequence>
<name>A0A381Z5I9_9ZZZZ</name>
<dbReference type="AlphaFoldDB" id="A0A381Z5I9"/>